<dbReference type="HOGENOM" id="CLU_805486_0_0_1"/>
<evidence type="ECO:0000256" key="1">
    <source>
        <dbReference type="SAM" id="MobiDB-lite"/>
    </source>
</evidence>
<feature type="region of interest" description="Disordered" evidence="1">
    <location>
        <begin position="142"/>
        <end position="164"/>
    </location>
</feature>
<sequence length="345" mass="36733">MLLLLGQPLSLGDNLLNGPHHVERDFREVIHLTYGDHLEPLDGVRERHQLALVACEHLGHLRGLRQEALDLASAGDRQFVLLRQLVHTQDSDDVLQGLVVLREDLLHATGHLVVLQAHNVGVHDTRGGVEGVHRRVDAQLGDGTRQHGRGVQVSEGGGRGGVGQVVSRHVDGLRGGGDGALLGGGDAFLHGTHVRGERGLVTHGGGDTPKKSRHHLGAGLCEAEDVVDEEQHVLALLVTEILGHREPRQGDTGTGAGRLVHLPVHQRHLQGAASDKSGVLEVDDTGLNHLVVEIVAFARALPDAGKHGVASVRLGHVVDQLHDEHSLPHAGTTEESCATSRRVSG</sequence>
<reference evidence="2" key="2">
    <citation type="submission" date="2025-09" db="UniProtKB">
        <authorList>
            <consortium name="Ensembl"/>
        </authorList>
    </citation>
    <scope>IDENTIFICATION</scope>
</reference>
<dbReference type="OMA" id="HVERDFR"/>
<evidence type="ECO:0000313" key="2">
    <source>
        <dbReference type="Ensembl" id="ENSPMAP00000003501.1"/>
    </source>
</evidence>
<feature type="compositionally biased region" description="Polar residues" evidence="1">
    <location>
        <begin position="333"/>
        <end position="345"/>
    </location>
</feature>
<proteinExistence type="predicted"/>
<name>S4RE69_PETMA</name>
<dbReference type="Ensembl" id="ENSPMAT00000003516.1">
    <property type="protein sequence ID" value="ENSPMAP00000003501.1"/>
    <property type="gene ID" value="ENSPMAG00000003210.1"/>
</dbReference>
<protein>
    <submittedName>
        <fullName evidence="2">Uncharacterized protein</fullName>
    </submittedName>
</protein>
<reference evidence="2" key="1">
    <citation type="submission" date="2025-08" db="UniProtKB">
        <authorList>
            <consortium name="Ensembl"/>
        </authorList>
    </citation>
    <scope>IDENTIFICATION</scope>
</reference>
<organism evidence="2">
    <name type="scientific">Petromyzon marinus</name>
    <name type="common">Sea lamprey</name>
    <dbReference type="NCBI Taxonomy" id="7757"/>
    <lineage>
        <taxon>Eukaryota</taxon>
        <taxon>Metazoa</taxon>
        <taxon>Chordata</taxon>
        <taxon>Craniata</taxon>
        <taxon>Vertebrata</taxon>
        <taxon>Cyclostomata</taxon>
        <taxon>Hyperoartia</taxon>
        <taxon>Petromyzontiformes</taxon>
        <taxon>Petromyzontidae</taxon>
        <taxon>Petromyzon</taxon>
    </lineage>
</organism>
<dbReference type="AlphaFoldDB" id="S4RE69"/>
<accession>S4RE69</accession>
<feature type="region of interest" description="Disordered" evidence="1">
    <location>
        <begin position="326"/>
        <end position="345"/>
    </location>
</feature>
<dbReference type="STRING" id="7757.ENSPMAP00000003501"/>